<evidence type="ECO:0008006" key="4">
    <source>
        <dbReference type="Google" id="ProtNLM"/>
    </source>
</evidence>
<proteinExistence type="predicted"/>
<feature type="transmembrane region" description="Helical" evidence="1">
    <location>
        <begin position="6"/>
        <end position="26"/>
    </location>
</feature>
<sequence length="254" mass="26150">MWSAVLVLALMSAVDPVRIGITLLLIGRERPVANLLAYWLGLMATGVGLAVVALMFLPQVVRPVTDFVVAAAETPAIPPLQIAMGLLAIPVAVVIAVRARRRTLIPATSEVGDPVSAMAFAAALPTAPAATRASALTRLSWPALFSCRWGNSVGMAFAAGLFSATPPLEYCFAILAIAASGAAIGTQVTAAIVFSLVAFAIAEIPLIGYLASPAKTRVVVAKMHGWIGSNRKPILAGILGLFGVLMLASGVSTI</sequence>
<feature type="transmembrane region" description="Helical" evidence="1">
    <location>
        <begin position="233"/>
        <end position="251"/>
    </location>
</feature>
<dbReference type="AlphaFoldDB" id="A0A0K0X775"/>
<evidence type="ECO:0000256" key="1">
    <source>
        <dbReference type="SAM" id="Phobius"/>
    </source>
</evidence>
<protein>
    <recommendedName>
        <fullName evidence="4">GAP family protein</fullName>
    </recommendedName>
</protein>
<dbReference type="KEGG" id="mgo:AFA91_16855"/>
<keyword evidence="1" id="KW-0812">Transmembrane</keyword>
<dbReference type="InterPro" id="IPR021315">
    <property type="entry name" value="Gap/Sap"/>
</dbReference>
<keyword evidence="1" id="KW-0472">Membrane</keyword>
<dbReference type="RefSeq" id="WP_049745721.1">
    <property type="nucleotide sequence ID" value="NZ_CP012150.1"/>
</dbReference>
<dbReference type="Proteomes" id="UP000062255">
    <property type="component" value="Chromosome"/>
</dbReference>
<gene>
    <name evidence="2" type="ORF">AFA91_16855</name>
</gene>
<reference evidence="2 3" key="1">
    <citation type="submission" date="2015-07" db="EMBL/GenBank/DDBJ databases">
        <title>Complete genome sequence of Mycobacterium goodii X7B, a facultative thermophilic biodesulfurizing bacterium.</title>
        <authorList>
            <person name="Yu B."/>
            <person name="Li F."/>
            <person name="Xu P."/>
        </authorList>
    </citation>
    <scope>NUCLEOTIDE SEQUENCE [LARGE SCALE GENOMIC DNA]</scope>
    <source>
        <strain evidence="2 3">X7B</strain>
    </source>
</reference>
<name>A0A0K0X775_MYCGD</name>
<dbReference type="EMBL" id="CP012150">
    <property type="protein sequence ID" value="AKS33299.1"/>
    <property type="molecule type" value="Genomic_DNA"/>
</dbReference>
<dbReference type="STRING" id="134601.AFA91_16855"/>
<accession>A0A0K0X775</accession>
<dbReference type="PATRIC" id="fig|134601.6.peg.3501"/>
<dbReference type="OrthoDB" id="4627516at2"/>
<feature type="transmembrane region" description="Helical" evidence="1">
    <location>
        <begin position="38"/>
        <end position="57"/>
    </location>
</feature>
<dbReference type="Pfam" id="PF11139">
    <property type="entry name" value="SfLAP"/>
    <property type="match status" value="1"/>
</dbReference>
<keyword evidence="1" id="KW-1133">Transmembrane helix</keyword>
<evidence type="ECO:0000313" key="3">
    <source>
        <dbReference type="Proteomes" id="UP000062255"/>
    </source>
</evidence>
<organism evidence="2 3">
    <name type="scientific">Mycolicibacterium goodii</name>
    <name type="common">Mycobacterium goodii</name>
    <dbReference type="NCBI Taxonomy" id="134601"/>
    <lineage>
        <taxon>Bacteria</taxon>
        <taxon>Bacillati</taxon>
        <taxon>Actinomycetota</taxon>
        <taxon>Actinomycetes</taxon>
        <taxon>Mycobacteriales</taxon>
        <taxon>Mycobacteriaceae</taxon>
        <taxon>Mycolicibacterium</taxon>
    </lineage>
</organism>
<feature type="transmembrane region" description="Helical" evidence="1">
    <location>
        <begin position="191"/>
        <end position="212"/>
    </location>
</feature>
<feature type="transmembrane region" description="Helical" evidence="1">
    <location>
        <begin position="167"/>
        <end position="185"/>
    </location>
</feature>
<feature type="transmembrane region" description="Helical" evidence="1">
    <location>
        <begin position="77"/>
        <end position="97"/>
    </location>
</feature>
<evidence type="ECO:0000313" key="2">
    <source>
        <dbReference type="EMBL" id="AKS33299.1"/>
    </source>
</evidence>